<dbReference type="SMART" id="SM00846">
    <property type="entry name" value="Gp_dh_N"/>
    <property type="match status" value="1"/>
</dbReference>
<organism evidence="4 5">
    <name type="scientific">Klebsiella pneumoniae</name>
    <dbReference type="NCBI Taxonomy" id="573"/>
    <lineage>
        <taxon>Bacteria</taxon>
        <taxon>Pseudomonadati</taxon>
        <taxon>Pseudomonadota</taxon>
        <taxon>Gammaproteobacteria</taxon>
        <taxon>Enterobacterales</taxon>
        <taxon>Enterobacteriaceae</taxon>
        <taxon>Klebsiella/Raoultella group</taxon>
        <taxon>Klebsiella</taxon>
        <taxon>Klebsiella pneumoniae complex</taxon>
    </lineage>
</organism>
<dbReference type="SUPFAM" id="SSF51735">
    <property type="entry name" value="NAD(P)-binding Rossmann-fold domains"/>
    <property type="match status" value="1"/>
</dbReference>
<dbReference type="PANTHER" id="PTHR43148">
    <property type="entry name" value="GLYCERALDEHYDE-3-PHOSPHATE DEHYDROGENASE 2"/>
    <property type="match status" value="1"/>
</dbReference>
<dbReference type="GO" id="GO:0072524">
    <property type="term" value="P:pyridine-containing compound metabolic process"/>
    <property type="evidence" value="ECO:0007669"/>
    <property type="project" value="UniProtKB-ARBA"/>
</dbReference>
<protein>
    <submittedName>
        <fullName evidence="4">NAD-dependent glyceraldehyde-3-phosphate dehydrogenase</fullName>
        <ecNumber evidence="4">1.2.1.12</ecNumber>
    </submittedName>
</protein>
<reference evidence="4 5" key="1">
    <citation type="submission" date="2018-06" db="EMBL/GenBank/DDBJ databases">
        <authorList>
            <consortium name="Pathogen Informatics"/>
            <person name="Doyle S."/>
        </authorList>
    </citation>
    <scope>NUCLEOTIDE SEQUENCE [LARGE SCALE GENOMIC DNA]</scope>
    <source>
        <strain evidence="4 5">NCTC9645</strain>
    </source>
</reference>
<dbReference type="GO" id="GO:0004365">
    <property type="term" value="F:glyceraldehyde-3-phosphate dehydrogenase (NAD+) (phosphorylating) activity"/>
    <property type="evidence" value="ECO:0007669"/>
    <property type="project" value="UniProtKB-EC"/>
</dbReference>
<dbReference type="FunFam" id="3.40.50.720:FF:000001">
    <property type="entry name" value="Glyceraldehyde-3-phosphate dehydrogenase"/>
    <property type="match status" value="1"/>
</dbReference>
<sequence>MSKLGINGFGRIGRLVLRRLLEVDSSLEVVAINDLTSPKVLAYLLKHDSNYGPFPWSVDFTEDALIVNGKTITVYAEKEAQHIPWQAAGAEVIVECTGFYTSAEKSQAHLQAGARKVLISAPPAR</sequence>
<dbReference type="Proteomes" id="UP000250675">
    <property type="component" value="Unassembled WGS sequence"/>
</dbReference>
<proteinExistence type="predicted"/>
<dbReference type="InterPro" id="IPR020831">
    <property type="entry name" value="GlycerAld/Erythrose_P_DH"/>
</dbReference>
<comment type="subunit">
    <text evidence="1">Homotetramer.</text>
</comment>
<dbReference type="Pfam" id="PF00044">
    <property type="entry name" value="Gp_dh_N"/>
    <property type="match status" value="1"/>
</dbReference>
<accession>A0A2X3IZP9</accession>
<gene>
    <name evidence="4" type="primary">gap_1</name>
    <name evidence="4" type="ORF">NCTC9645_06307</name>
</gene>
<dbReference type="CDD" id="cd05214">
    <property type="entry name" value="GAPDH_I_N"/>
    <property type="match status" value="1"/>
</dbReference>
<feature type="domain" description="Glyceraldehyde 3-phosphate dehydrogenase NAD(P) binding" evidence="3">
    <location>
        <begin position="2"/>
        <end position="123"/>
    </location>
</feature>
<evidence type="ECO:0000256" key="1">
    <source>
        <dbReference type="ARBA" id="ARBA00011881"/>
    </source>
</evidence>
<evidence type="ECO:0000259" key="3">
    <source>
        <dbReference type="SMART" id="SM00846"/>
    </source>
</evidence>
<dbReference type="EMBL" id="UASO01000010">
    <property type="protein sequence ID" value="SQC88165.1"/>
    <property type="molecule type" value="Genomic_DNA"/>
</dbReference>
<evidence type="ECO:0000313" key="5">
    <source>
        <dbReference type="Proteomes" id="UP000250675"/>
    </source>
</evidence>
<keyword evidence="2 4" id="KW-0560">Oxidoreductase</keyword>
<dbReference type="GO" id="GO:0051287">
    <property type="term" value="F:NAD binding"/>
    <property type="evidence" value="ECO:0007669"/>
    <property type="project" value="InterPro"/>
</dbReference>
<dbReference type="AlphaFoldDB" id="A0A2X3IZP9"/>
<evidence type="ECO:0000256" key="2">
    <source>
        <dbReference type="ARBA" id="ARBA00023002"/>
    </source>
</evidence>
<name>A0A2X3IZP9_KLEPN</name>
<dbReference type="InterPro" id="IPR036291">
    <property type="entry name" value="NAD(P)-bd_dom_sf"/>
</dbReference>
<dbReference type="EC" id="1.2.1.12" evidence="4"/>
<evidence type="ECO:0000313" key="4">
    <source>
        <dbReference type="EMBL" id="SQC88165.1"/>
    </source>
</evidence>
<dbReference type="InterPro" id="IPR020828">
    <property type="entry name" value="GlycerAld_3-P_DH_NAD(P)-bd"/>
</dbReference>
<dbReference type="Gene3D" id="3.40.50.720">
    <property type="entry name" value="NAD(P)-binding Rossmann-like Domain"/>
    <property type="match status" value="1"/>
</dbReference>